<protein>
    <submittedName>
        <fullName evidence="2">Uncharacterized protein</fullName>
    </submittedName>
</protein>
<evidence type="ECO:0000313" key="3">
    <source>
        <dbReference type="Proteomes" id="UP000037923"/>
    </source>
</evidence>
<feature type="compositionally biased region" description="Low complexity" evidence="1">
    <location>
        <begin position="44"/>
        <end position="63"/>
    </location>
</feature>
<dbReference type="AlphaFoldDB" id="A0A0M9FTW8"/>
<feature type="compositionally biased region" description="Low complexity" evidence="1">
    <location>
        <begin position="178"/>
        <end position="189"/>
    </location>
</feature>
<evidence type="ECO:0000256" key="1">
    <source>
        <dbReference type="SAM" id="MobiDB-lite"/>
    </source>
</evidence>
<dbReference type="RefSeq" id="XP_015654382.1">
    <property type="nucleotide sequence ID" value="XM_015806987.1"/>
</dbReference>
<reference evidence="2 3" key="1">
    <citation type="submission" date="2015-07" db="EMBL/GenBank/DDBJ databases">
        <title>High-quality genome of monoxenous trypanosomatid Leptomonas pyrrhocoris.</title>
        <authorList>
            <person name="Flegontov P."/>
            <person name="Butenko A."/>
            <person name="Firsov S."/>
            <person name="Vlcek C."/>
            <person name="Logacheva M.D."/>
            <person name="Field M."/>
            <person name="Filatov D."/>
            <person name="Flegontova O."/>
            <person name="Gerasimov E."/>
            <person name="Jackson A.P."/>
            <person name="Kelly S."/>
            <person name="Opperdoes F."/>
            <person name="O'Reilly A."/>
            <person name="Votypka J."/>
            <person name="Yurchenko V."/>
            <person name="Lukes J."/>
        </authorList>
    </citation>
    <scope>NUCLEOTIDE SEQUENCE [LARGE SCALE GENOMIC DNA]</scope>
    <source>
        <strain evidence="2">H10</strain>
    </source>
</reference>
<feature type="region of interest" description="Disordered" evidence="1">
    <location>
        <begin position="1"/>
        <end position="63"/>
    </location>
</feature>
<keyword evidence="3" id="KW-1185">Reference proteome</keyword>
<dbReference type="GeneID" id="26908391"/>
<feature type="compositionally biased region" description="Low complexity" evidence="1">
    <location>
        <begin position="216"/>
        <end position="266"/>
    </location>
</feature>
<comment type="caution">
    <text evidence="2">The sequence shown here is derived from an EMBL/GenBank/DDBJ whole genome shotgun (WGS) entry which is preliminary data.</text>
</comment>
<feature type="compositionally biased region" description="Low complexity" evidence="1">
    <location>
        <begin position="309"/>
        <end position="318"/>
    </location>
</feature>
<organism evidence="2 3">
    <name type="scientific">Leptomonas pyrrhocoris</name>
    <name type="common">Firebug parasite</name>
    <dbReference type="NCBI Taxonomy" id="157538"/>
    <lineage>
        <taxon>Eukaryota</taxon>
        <taxon>Discoba</taxon>
        <taxon>Euglenozoa</taxon>
        <taxon>Kinetoplastea</taxon>
        <taxon>Metakinetoplastina</taxon>
        <taxon>Trypanosomatida</taxon>
        <taxon>Trypanosomatidae</taxon>
        <taxon>Leishmaniinae</taxon>
        <taxon>Leptomonas</taxon>
    </lineage>
</organism>
<dbReference type="Proteomes" id="UP000037923">
    <property type="component" value="Unassembled WGS sequence"/>
</dbReference>
<sequence>MAADALTRGQKTPRGDCWAGLASNGDDHHHRNADATAEAQQSLTPQALHARAAAASTSGATNAEGTTHNITLRICTLSGFTLRVVVDRRLPVSQLADRVAQYIHVHRAHVQLKYTKTGAVFDAVSAVAPEEAAKAVNTTRSPSSATTTSLRLCDLPNLADADVFLVLLRPQATTSADPSLLSSSFLPPSRGFDQRSPAASRQVAKRQRTSGGGSGHSTATRKSGAAPAASAPSSLSASSPPHRTSFPSPLSPRRPSASAARRSSIADNNDGSVEVDRSGGGAGGLTATVQSGGREFMRGSYGFPPLMGASTASSARASSPPPPPPPPLR</sequence>
<gene>
    <name evidence="2" type="ORF">ABB37_08106</name>
</gene>
<dbReference type="OrthoDB" id="268033at2759"/>
<feature type="region of interest" description="Disordered" evidence="1">
    <location>
        <begin position="176"/>
        <end position="329"/>
    </location>
</feature>
<feature type="compositionally biased region" description="Pro residues" evidence="1">
    <location>
        <begin position="319"/>
        <end position="329"/>
    </location>
</feature>
<dbReference type="EMBL" id="LGTL01000022">
    <property type="protein sequence ID" value="KPA75943.1"/>
    <property type="molecule type" value="Genomic_DNA"/>
</dbReference>
<accession>A0A0M9FTW8</accession>
<name>A0A0M9FTW8_LEPPY</name>
<evidence type="ECO:0000313" key="2">
    <source>
        <dbReference type="EMBL" id="KPA75943.1"/>
    </source>
</evidence>
<dbReference type="VEuPathDB" id="TriTrypDB:LpyrH10_22_0660"/>
<proteinExistence type="predicted"/>